<dbReference type="InterPro" id="IPR011234">
    <property type="entry name" value="Fumarylacetoacetase-like_C"/>
</dbReference>
<dbReference type="PATRIC" id="fig|94132.3.peg.2242"/>
<dbReference type="GO" id="GO:0046872">
    <property type="term" value="F:metal ion binding"/>
    <property type="evidence" value="ECO:0007669"/>
    <property type="project" value="UniProtKB-KW"/>
</dbReference>
<accession>A0A127JTG8</accession>
<evidence type="ECO:0000256" key="1">
    <source>
        <dbReference type="ARBA" id="ARBA00022723"/>
    </source>
</evidence>
<dbReference type="Proteomes" id="UP000070433">
    <property type="component" value="Chromosome"/>
</dbReference>
<protein>
    <submittedName>
        <fullName evidence="3">Fumarylacetoacetate hydrolase</fullName>
    </submittedName>
</protein>
<gene>
    <name evidence="3" type="ORF">UC35_10990</name>
</gene>
<dbReference type="SUPFAM" id="SSF56529">
    <property type="entry name" value="FAH"/>
    <property type="match status" value="1"/>
</dbReference>
<dbReference type="AlphaFoldDB" id="A0A127JTG8"/>
<evidence type="ECO:0000313" key="3">
    <source>
        <dbReference type="EMBL" id="AMO23328.1"/>
    </source>
</evidence>
<dbReference type="PANTHER" id="PTHR11820">
    <property type="entry name" value="ACYLPYRUVASE"/>
    <property type="match status" value="1"/>
</dbReference>
<dbReference type="InterPro" id="IPR036663">
    <property type="entry name" value="Fumarylacetoacetase_C_sf"/>
</dbReference>
<dbReference type="RefSeq" id="WP_061499281.1">
    <property type="nucleotide sequence ID" value="NZ_CP010951.1"/>
</dbReference>
<organism evidence="3 4">
    <name type="scientific">Ramlibacter tataouinensis</name>
    <dbReference type="NCBI Taxonomy" id="94132"/>
    <lineage>
        <taxon>Bacteria</taxon>
        <taxon>Pseudomonadati</taxon>
        <taxon>Pseudomonadota</taxon>
        <taxon>Betaproteobacteria</taxon>
        <taxon>Burkholderiales</taxon>
        <taxon>Comamonadaceae</taxon>
        <taxon>Ramlibacter</taxon>
    </lineage>
</organism>
<dbReference type="EMBL" id="CP010951">
    <property type="protein sequence ID" value="AMO23328.1"/>
    <property type="molecule type" value="Genomic_DNA"/>
</dbReference>
<dbReference type="OrthoDB" id="9805307at2"/>
<proteinExistence type="predicted"/>
<name>A0A127JTG8_9BURK</name>
<keyword evidence="4" id="KW-1185">Reference proteome</keyword>
<sequence>MTGLPAMRTVYGVLLNSRAEFEAWAPRMREAPYKAPPAAPVLYIKPANTWSASEARVPVPPGVPQVEIGATVGMLIDPAGEAGGFLLVNDLSTPQASYFRPPVRANCLDGFLGLGAVVPAQGQDPARFALEVRVNGELKQSVRFDALVRPPHRLLADVAEFMTLGAGDVLMLGLAPNRPLARAGDTIEIRAPALGRLVTHLVAEGA</sequence>
<dbReference type="PANTHER" id="PTHR11820:SF114">
    <property type="entry name" value="4-HYDROXYPHENYLACETATE CATABOLISM PROTEIN"/>
    <property type="match status" value="1"/>
</dbReference>
<evidence type="ECO:0000259" key="2">
    <source>
        <dbReference type="Pfam" id="PF01557"/>
    </source>
</evidence>
<dbReference type="Pfam" id="PF01557">
    <property type="entry name" value="FAA_hydrolase"/>
    <property type="match status" value="1"/>
</dbReference>
<feature type="domain" description="Fumarylacetoacetase-like C-terminal" evidence="2">
    <location>
        <begin position="9"/>
        <end position="201"/>
    </location>
</feature>
<reference evidence="3 4" key="1">
    <citation type="journal article" date="2014" name="Int. J. Syst. Evol. Microbiol.">
        <title>Ramlibacter solisilvae sp. nov., isolated from forest soil, and emended description of the genus Ramlibacter.</title>
        <authorList>
            <person name="Lee H.J."/>
            <person name="Lee S.H."/>
            <person name="Lee S.S."/>
            <person name="Lee J.S."/>
            <person name="Kim Y."/>
            <person name="Kim S.C."/>
            <person name="Jeon C.O."/>
        </authorList>
    </citation>
    <scope>NUCLEOTIDE SEQUENCE [LARGE SCALE GENOMIC DNA]</scope>
    <source>
        <strain evidence="3 4">5-10</strain>
    </source>
</reference>
<keyword evidence="1" id="KW-0479">Metal-binding</keyword>
<dbReference type="GO" id="GO:0016787">
    <property type="term" value="F:hydrolase activity"/>
    <property type="evidence" value="ECO:0007669"/>
    <property type="project" value="UniProtKB-KW"/>
</dbReference>
<dbReference type="Gene3D" id="3.90.850.10">
    <property type="entry name" value="Fumarylacetoacetase-like, C-terminal domain"/>
    <property type="match status" value="1"/>
</dbReference>
<keyword evidence="3" id="KW-0378">Hydrolase</keyword>
<evidence type="ECO:0000313" key="4">
    <source>
        <dbReference type="Proteomes" id="UP000070433"/>
    </source>
</evidence>